<dbReference type="OrthoDB" id="9784805at2"/>
<keyword evidence="1 4" id="KW-0489">Methyltransferase</keyword>
<dbReference type="NCBIfam" id="TIGR03534">
    <property type="entry name" value="RF_mod_PrmC"/>
    <property type="match status" value="1"/>
</dbReference>
<feature type="binding site" evidence="4">
    <location>
        <position position="143"/>
    </location>
    <ligand>
        <name>S-adenosyl-L-methionine</name>
        <dbReference type="ChEBI" id="CHEBI:59789"/>
    </ligand>
</feature>
<sequence>MRVKELLAAGTRRLLEAGIKEARLEAEVLLAHLMKRDRLFLYGAADLPVPFLTQLRFWELVGRRLAGEPLAYLLGKREFWGLELEVTPAVLVPRPETELLVETGLEKVKGKESPLLVDVGTGSGAVAVSWAVALPQARLLALDASPEALSCARRNARRHGVEERITFLAGDLLSPLEASPVMGKVDLVGANLPYIPRAFLPTLSREVRREPRQALDGGTDGLAFYRRLVPQAKKILRPGGYLLCEVAPWQRSGMLELFDEDWEELEVRHDLAGRARLVLARLRGKA</sequence>
<proteinExistence type="inferred from homology"/>
<comment type="caution">
    <text evidence="7">The sequence shown here is derived from an EMBL/GenBank/DDBJ whole genome shotgun (WGS) entry which is preliminary data.</text>
</comment>
<evidence type="ECO:0000256" key="4">
    <source>
        <dbReference type="HAMAP-Rule" id="MF_02126"/>
    </source>
</evidence>
<feature type="domain" description="Methyltransferase" evidence="5">
    <location>
        <begin position="117"/>
        <end position="244"/>
    </location>
</feature>
<feature type="binding site" evidence="4">
    <location>
        <position position="191"/>
    </location>
    <ligand>
        <name>S-adenosyl-L-methionine</name>
        <dbReference type="ChEBI" id="CHEBI:59789"/>
    </ligand>
</feature>
<dbReference type="EC" id="2.1.1.297" evidence="4"/>
<dbReference type="CDD" id="cd02440">
    <property type="entry name" value="AdoMet_MTases"/>
    <property type="match status" value="1"/>
</dbReference>
<feature type="domain" description="Release factor glutamine methyltransferase N-terminal" evidence="6">
    <location>
        <begin position="5"/>
        <end position="75"/>
    </location>
</feature>
<dbReference type="SUPFAM" id="SSF53335">
    <property type="entry name" value="S-adenosyl-L-methionine-dependent methyltransferases"/>
    <property type="match status" value="1"/>
</dbReference>
<comment type="caution">
    <text evidence="4">Lacks conserved residue(s) required for the propagation of feature annotation.</text>
</comment>
<evidence type="ECO:0000313" key="8">
    <source>
        <dbReference type="Proteomes" id="UP000256329"/>
    </source>
</evidence>
<dbReference type="Gene3D" id="1.10.8.10">
    <property type="entry name" value="DNA helicase RuvA subunit, C-terminal domain"/>
    <property type="match status" value="1"/>
</dbReference>
<dbReference type="PANTHER" id="PTHR18895">
    <property type="entry name" value="HEMK METHYLTRANSFERASE"/>
    <property type="match status" value="1"/>
</dbReference>
<dbReference type="Pfam" id="PF17827">
    <property type="entry name" value="PrmC_N"/>
    <property type="match status" value="1"/>
</dbReference>
<dbReference type="RefSeq" id="WP_115791524.1">
    <property type="nucleotide sequence ID" value="NZ_QSLN01000001.1"/>
</dbReference>
<keyword evidence="8" id="KW-1185">Reference proteome</keyword>
<dbReference type="NCBIfam" id="TIGR00536">
    <property type="entry name" value="hemK_fam"/>
    <property type="match status" value="1"/>
</dbReference>
<dbReference type="HAMAP" id="MF_02126">
    <property type="entry name" value="RF_methyltr_PrmC"/>
    <property type="match status" value="1"/>
</dbReference>
<comment type="function">
    <text evidence="4">Methylates the class 1 translation termination release factors RF1/PrfA and RF2/PrfB on the glutamine residue of the universally conserved GGQ motif.</text>
</comment>
<dbReference type="EMBL" id="QSLN01000001">
    <property type="protein sequence ID" value="RDV84526.1"/>
    <property type="molecule type" value="Genomic_DNA"/>
</dbReference>
<dbReference type="GO" id="GO:0102559">
    <property type="term" value="F:peptide chain release factor N(5)-glutamine methyltransferase activity"/>
    <property type="evidence" value="ECO:0007669"/>
    <property type="project" value="UniProtKB-EC"/>
</dbReference>
<protein>
    <recommendedName>
        <fullName evidence="4">Release factor glutamine methyltransferase</fullName>
        <shortName evidence="4">RF MTase</shortName>
        <ecNumber evidence="4">2.1.1.297</ecNumber>
    </recommendedName>
    <alternativeName>
        <fullName evidence="4">N5-glutamine methyltransferase PrmC</fullName>
    </alternativeName>
    <alternativeName>
        <fullName evidence="4">Protein-(glutamine-N5) MTase PrmC</fullName>
    </alternativeName>
    <alternativeName>
        <fullName evidence="4">Protein-glutamine N-methyltransferase PrmC</fullName>
    </alternativeName>
</protein>
<dbReference type="Proteomes" id="UP000256329">
    <property type="component" value="Unassembled WGS sequence"/>
</dbReference>
<gene>
    <name evidence="4 7" type="primary">prmC</name>
    <name evidence="7" type="ORF">DXX99_00255</name>
</gene>
<evidence type="ECO:0000256" key="2">
    <source>
        <dbReference type="ARBA" id="ARBA00022679"/>
    </source>
</evidence>
<evidence type="ECO:0000313" key="7">
    <source>
        <dbReference type="EMBL" id="RDV84526.1"/>
    </source>
</evidence>
<dbReference type="Pfam" id="PF13847">
    <property type="entry name" value="Methyltransf_31"/>
    <property type="match status" value="1"/>
</dbReference>
<evidence type="ECO:0000259" key="5">
    <source>
        <dbReference type="Pfam" id="PF13847"/>
    </source>
</evidence>
<organism evidence="7 8">
    <name type="scientific">Ammonifex thiophilus</name>
    <dbReference type="NCBI Taxonomy" id="444093"/>
    <lineage>
        <taxon>Bacteria</taxon>
        <taxon>Bacillati</taxon>
        <taxon>Bacillota</taxon>
        <taxon>Clostridia</taxon>
        <taxon>Thermoanaerobacterales</taxon>
        <taxon>Thermoanaerobacteraceae</taxon>
        <taxon>Ammonifex</taxon>
    </lineage>
</organism>
<dbReference type="Gene3D" id="3.40.50.150">
    <property type="entry name" value="Vaccinia Virus protein VP39"/>
    <property type="match status" value="1"/>
</dbReference>
<dbReference type="InterPro" id="IPR025714">
    <property type="entry name" value="Methyltranfer_dom"/>
</dbReference>
<name>A0A3D8P5C6_9THEO</name>
<comment type="catalytic activity">
    <reaction evidence="4">
        <text>L-glutaminyl-[peptide chain release factor] + S-adenosyl-L-methionine = N(5)-methyl-L-glutaminyl-[peptide chain release factor] + S-adenosyl-L-homocysteine + H(+)</text>
        <dbReference type="Rhea" id="RHEA:42896"/>
        <dbReference type="Rhea" id="RHEA-COMP:10271"/>
        <dbReference type="Rhea" id="RHEA-COMP:10272"/>
        <dbReference type="ChEBI" id="CHEBI:15378"/>
        <dbReference type="ChEBI" id="CHEBI:30011"/>
        <dbReference type="ChEBI" id="CHEBI:57856"/>
        <dbReference type="ChEBI" id="CHEBI:59789"/>
        <dbReference type="ChEBI" id="CHEBI:61891"/>
        <dbReference type="EC" id="2.1.1.297"/>
    </reaction>
</comment>
<keyword evidence="3 4" id="KW-0949">S-adenosyl-L-methionine</keyword>
<dbReference type="PANTHER" id="PTHR18895:SF74">
    <property type="entry name" value="MTRF1L RELEASE FACTOR GLUTAMINE METHYLTRANSFERASE"/>
    <property type="match status" value="1"/>
</dbReference>
<dbReference type="InterPro" id="IPR050320">
    <property type="entry name" value="N5-glutamine_MTase"/>
</dbReference>
<reference evidence="7 8" key="1">
    <citation type="submission" date="2018-08" db="EMBL/GenBank/DDBJ databases">
        <title>Form III RuBisCO-mediated autotrophy in Thermodesulfobium bacteria.</title>
        <authorList>
            <person name="Toshchakov S.V."/>
            <person name="Kublanov I.V."/>
            <person name="Frolov E."/>
            <person name="Bonch-Osmolovskaya E.A."/>
            <person name="Tourova T.P."/>
            <person name="Chernych N.A."/>
            <person name="Lebedinsky A.V."/>
        </authorList>
    </citation>
    <scope>NUCLEOTIDE SEQUENCE [LARGE SCALE GENOMIC DNA]</scope>
    <source>
        <strain evidence="7 8">SR</strain>
    </source>
</reference>
<dbReference type="AlphaFoldDB" id="A0A3D8P5C6"/>
<evidence type="ECO:0000259" key="6">
    <source>
        <dbReference type="Pfam" id="PF17827"/>
    </source>
</evidence>
<evidence type="ECO:0000256" key="3">
    <source>
        <dbReference type="ARBA" id="ARBA00022691"/>
    </source>
</evidence>
<comment type="similarity">
    <text evidence="4">Belongs to the protein N5-glutamine methyltransferase family. PrmC subfamily.</text>
</comment>
<evidence type="ECO:0000256" key="1">
    <source>
        <dbReference type="ARBA" id="ARBA00022603"/>
    </source>
</evidence>
<feature type="binding site" evidence="4">
    <location>
        <begin position="120"/>
        <end position="124"/>
    </location>
    <ligand>
        <name>S-adenosyl-L-methionine</name>
        <dbReference type="ChEBI" id="CHEBI:59789"/>
    </ligand>
</feature>
<accession>A0A3D8P5C6</accession>
<keyword evidence="2 4" id="KW-0808">Transferase</keyword>
<dbReference type="InterPro" id="IPR040758">
    <property type="entry name" value="PrmC_N"/>
</dbReference>
<dbReference type="GO" id="GO:0032259">
    <property type="term" value="P:methylation"/>
    <property type="evidence" value="ECO:0007669"/>
    <property type="project" value="UniProtKB-KW"/>
</dbReference>
<dbReference type="InterPro" id="IPR004556">
    <property type="entry name" value="HemK-like"/>
</dbReference>
<dbReference type="InterPro" id="IPR019874">
    <property type="entry name" value="RF_methyltr_PrmC"/>
</dbReference>
<dbReference type="InterPro" id="IPR029063">
    <property type="entry name" value="SAM-dependent_MTases_sf"/>
</dbReference>